<dbReference type="NCBIfam" id="TIGR00451">
    <property type="entry name" value="unchar_dom_2"/>
    <property type="match status" value="1"/>
</dbReference>
<feature type="domain" description="DM2" evidence="4">
    <location>
        <begin position="397"/>
        <end position="484"/>
    </location>
</feature>
<dbReference type="CDD" id="cd11608">
    <property type="entry name" value="eIF2D_C"/>
    <property type="match status" value="1"/>
</dbReference>
<evidence type="ECO:0000256" key="2">
    <source>
        <dbReference type="SAM" id="MobiDB-lite"/>
    </source>
</evidence>
<dbReference type="Pfam" id="PF26292">
    <property type="entry name" value="PUA_elF2D"/>
    <property type="match status" value="1"/>
</dbReference>
<dbReference type="InterPro" id="IPR004521">
    <property type="entry name" value="Uncharacterised_CHP00451"/>
</dbReference>
<dbReference type="InterPro" id="IPR003121">
    <property type="entry name" value="SWIB_MDM2_domain"/>
</dbReference>
<dbReference type="Pfam" id="PF25304">
    <property type="entry name" value="WHD_eIF2D"/>
    <property type="match status" value="1"/>
</dbReference>
<dbReference type="InterPro" id="IPR015947">
    <property type="entry name" value="PUA-like_sf"/>
</dbReference>
<comment type="caution">
    <text evidence="5">The sequence shown here is derived from an EMBL/GenBank/DDBJ whole genome shotgun (WGS) entry which is preliminary data.</text>
</comment>
<reference evidence="5" key="1">
    <citation type="submission" date="2022-07" db="EMBL/GenBank/DDBJ databases">
        <title>Phylogenomic reconstructions and comparative analyses of Kickxellomycotina fungi.</title>
        <authorList>
            <person name="Reynolds N.K."/>
            <person name="Stajich J.E."/>
            <person name="Barry K."/>
            <person name="Grigoriev I.V."/>
            <person name="Crous P."/>
            <person name="Smith M.E."/>
        </authorList>
    </citation>
    <scope>NUCLEOTIDE SEQUENCE</scope>
    <source>
        <strain evidence="5">RSA 567</strain>
    </source>
</reference>
<comment type="similarity">
    <text evidence="1">Belongs to the eIF2D family.</text>
</comment>
<dbReference type="Pfam" id="PF01253">
    <property type="entry name" value="SUI1"/>
    <property type="match status" value="1"/>
</dbReference>
<feature type="region of interest" description="Disordered" evidence="2">
    <location>
        <begin position="230"/>
        <end position="256"/>
    </location>
</feature>
<dbReference type="Gene3D" id="3.30.780.10">
    <property type="entry name" value="SUI1-like domain"/>
    <property type="match status" value="1"/>
</dbReference>
<feature type="domain" description="SUI1" evidence="3">
    <location>
        <begin position="516"/>
        <end position="592"/>
    </location>
</feature>
<dbReference type="AlphaFoldDB" id="A0A9W8EAP5"/>
<dbReference type="InterPro" id="IPR039757">
    <property type="entry name" value="EIF2D"/>
</dbReference>
<evidence type="ECO:0000256" key="1">
    <source>
        <dbReference type="ARBA" id="ARBA00010359"/>
    </source>
</evidence>
<dbReference type="InterPro" id="IPR036877">
    <property type="entry name" value="SUI1_dom_sf"/>
</dbReference>
<dbReference type="CDD" id="cd21156">
    <property type="entry name" value="PUA_eIF2d-like"/>
    <property type="match status" value="1"/>
</dbReference>
<dbReference type="Pfam" id="PF26291">
    <property type="entry name" value="SWIB_eIF2D"/>
    <property type="match status" value="1"/>
</dbReference>
<protein>
    <recommendedName>
        <fullName evidence="7">SUI1 domain-containing protein</fullName>
    </recommendedName>
</protein>
<dbReference type="GO" id="GO:0003743">
    <property type="term" value="F:translation initiation factor activity"/>
    <property type="evidence" value="ECO:0007669"/>
    <property type="project" value="InterPro"/>
</dbReference>
<dbReference type="Proteomes" id="UP001151582">
    <property type="component" value="Unassembled WGS sequence"/>
</dbReference>
<organism evidence="5 6">
    <name type="scientific">Dimargaris verticillata</name>
    <dbReference type="NCBI Taxonomy" id="2761393"/>
    <lineage>
        <taxon>Eukaryota</taxon>
        <taxon>Fungi</taxon>
        <taxon>Fungi incertae sedis</taxon>
        <taxon>Zoopagomycota</taxon>
        <taxon>Kickxellomycotina</taxon>
        <taxon>Dimargaritomycetes</taxon>
        <taxon>Dimargaritales</taxon>
        <taxon>Dimargaritaceae</taxon>
        <taxon>Dimargaris</taxon>
    </lineage>
</organism>
<dbReference type="GO" id="GO:0001731">
    <property type="term" value="P:formation of translation preinitiation complex"/>
    <property type="evidence" value="ECO:0007669"/>
    <property type="project" value="InterPro"/>
</dbReference>
<proteinExistence type="inferred from homology"/>
<evidence type="ECO:0000259" key="4">
    <source>
        <dbReference type="PROSITE" id="PS51925"/>
    </source>
</evidence>
<dbReference type="SUPFAM" id="SSF88697">
    <property type="entry name" value="PUA domain-like"/>
    <property type="match status" value="1"/>
</dbReference>
<dbReference type="OrthoDB" id="199771at2759"/>
<dbReference type="PANTHER" id="PTHR12217">
    <property type="entry name" value="EUKARYOTIC TRANSLATION INITIATION FACTOR 2D"/>
    <property type="match status" value="1"/>
</dbReference>
<dbReference type="PROSITE" id="PS51925">
    <property type="entry name" value="SWIB_MDM2"/>
    <property type="match status" value="1"/>
</dbReference>
<dbReference type="InterPro" id="IPR036885">
    <property type="entry name" value="SWIB_MDM2_dom_sf"/>
</dbReference>
<evidence type="ECO:0000259" key="3">
    <source>
        <dbReference type="PROSITE" id="PS50296"/>
    </source>
</evidence>
<dbReference type="SUPFAM" id="SSF55159">
    <property type="entry name" value="eIF1-like"/>
    <property type="match status" value="1"/>
</dbReference>
<dbReference type="PROSITE" id="PS50890">
    <property type="entry name" value="PUA"/>
    <property type="match status" value="1"/>
</dbReference>
<dbReference type="InterPro" id="IPR057429">
    <property type="entry name" value="WH_eIF2D"/>
</dbReference>
<dbReference type="InterPro" id="IPR001950">
    <property type="entry name" value="SUI1"/>
</dbReference>
<dbReference type="InterPro" id="IPR058886">
    <property type="entry name" value="SWIB_eIF2D"/>
</dbReference>
<accession>A0A9W8EAP5</accession>
<dbReference type="GO" id="GO:0003723">
    <property type="term" value="F:RNA binding"/>
    <property type="evidence" value="ECO:0007669"/>
    <property type="project" value="InterPro"/>
</dbReference>
<dbReference type="Gene3D" id="1.10.245.10">
    <property type="entry name" value="SWIB/MDM2 domain"/>
    <property type="match status" value="1"/>
</dbReference>
<evidence type="ECO:0000313" key="5">
    <source>
        <dbReference type="EMBL" id="KAJ1973816.1"/>
    </source>
</evidence>
<evidence type="ECO:0008006" key="7">
    <source>
        <dbReference type="Google" id="ProtNLM"/>
    </source>
</evidence>
<dbReference type="InterPro" id="IPR048248">
    <property type="entry name" value="PUA_eIF2d-like"/>
</dbReference>
<dbReference type="PANTHER" id="PTHR12217:SF4">
    <property type="entry name" value="EUKARYOTIC TRANSLATION INITIATION FACTOR 2D"/>
    <property type="match status" value="1"/>
</dbReference>
<evidence type="ECO:0000313" key="6">
    <source>
        <dbReference type="Proteomes" id="UP001151582"/>
    </source>
</evidence>
<dbReference type="Gene3D" id="3.10.400.20">
    <property type="match status" value="1"/>
</dbReference>
<keyword evidence="6" id="KW-1185">Reference proteome</keyword>
<gene>
    <name evidence="5" type="ORF">H4R34_004946</name>
</gene>
<dbReference type="PROSITE" id="PS50296">
    <property type="entry name" value="SUI1"/>
    <property type="match status" value="1"/>
</dbReference>
<dbReference type="SUPFAM" id="SSF47592">
    <property type="entry name" value="SWIB/MDM2 domain"/>
    <property type="match status" value="1"/>
</dbReference>
<dbReference type="InterPro" id="IPR039759">
    <property type="entry name" value="eIF2D_SUI1"/>
</dbReference>
<dbReference type="EMBL" id="JANBQB010000752">
    <property type="protein sequence ID" value="KAJ1973816.1"/>
    <property type="molecule type" value="Genomic_DNA"/>
</dbReference>
<sequence length="611" mass="66556">MFKKPFTLKNQSKVRSSDQRQLWQQIVAAYGNAWAIAGAAQVADHSISHSSGIATEIPADLAPLTQEPTQTQLMALALSEQPAAARFITHVDDKGTLYFGDGKDPLWFQTLLDKPPPMVIPTMYTLWQFPTMLPVIQTHPPVLGHLVSGADLMLPGIVVPADGLPTFTAGQVVAIATTASPLPIAVGYALLPSTDMAKAAGTAKGKAVSVLHTYKDYLWQHGCQKPYPRLPPTELSVPPSSTSRDTTPKPITADPVPELSPAEVDDCLYRCLLQALSTTLDAKALKPLLPLSASTLYSSYMLPCRAAHLPSLDVKKSTYKKLSKFFKSVDKRGLMKTKELKGGDLLILGVDWSHADLADFEPMAKNKLAMGSRANAVAGTTGPPTASAPVGKRPPLQITMLCKPKPSLAEFLRHHAAEAKPYYTRAEIRDTILAYVCDHRLQDRARPKMVNFDEPLADAILPPEERLYPPVLTYPKLVERAMAQTQPYHCVAFSSNGTDDNGHDSSEVRMGLPQAIRITVEQKMGRKYVTTISGLEAYRINPTNFYKRLQHACAASGAVNPLRGKAKGVPLQEVEIQGQQEKKVTQLLLDDGIPNSLCMVVNKVKGKKPGK</sequence>
<name>A0A9W8EAP5_9FUNG</name>